<gene>
    <name evidence="1" type="ORF">Sano_45</name>
</gene>
<reference evidence="1 2" key="1">
    <citation type="journal article" date="2014" name="J. Bacteriol.">
        <title>Characterization of novel virulent broad-host-range phages of Xylella fastidiosa and Xanthomonas.</title>
        <authorList>
            <person name="Ahern S.J."/>
            <person name="Das M."/>
            <person name="Bhowmick T.S."/>
            <person name="Young R."/>
            <person name="Gonzalez C.F."/>
        </authorList>
    </citation>
    <scope>NUCLEOTIDE SEQUENCE [LARGE SCALE GENOMIC DNA]</scope>
</reference>
<protein>
    <submittedName>
        <fullName evidence="1">Tail assembly protein</fullName>
    </submittedName>
</protein>
<organism evidence="1 2">
    <name type="scientific">Xylella phage Sano</name>
    <dbReference type="NCBI Taxonomy" id="1415148"/>
    <lineage>
        <taxon>Viruses</taxon>
        <taxon>Duplodnaviria</taxon>
        <taxon>Heunggongvirae</taxon>
        <taxon>Uroviricota</taxon>
        <taxon>Caudoviricetes</taxon>
        <taxon>Casjensviridae</taxon>
        <taxon>Sanovirus</taxon>
        <taxon>Sanovirus sano</taxon>
        <taxon>Xylella virus Sano</taxon>
    </lineage>
</organism>
<dbReference type="OrthoDB" id="6312at10239"/>
<dbReference type="EMBL" id="KF626665">
    <property type="protein sequence ID" value="AHB12065.1"/>
    <property type="molecule type" value="Genomic_DNA"/>
</dbReference>
<name>V5Q9G7_9CAUD</name>
<accession>V5Q9G7</accession>
<sequence>MTVRVYSSSDADAPVLRGNTPGDLINVLEKCLVTGYGSKAGAGWTKPFAGTNVAAFKQGPGSNGMYLRVDDTSTATSYRKAKVVGYEVMTDVNTGSPSPFPTLAQNPQGGNWFTHYSSGSVANPRPWTIIADEMFFWLLLTTYPESGTQYYRECYAFGDIIPFKPGDTTHTILLQNDSPDSPNSSEQYPFQGYSISSAMNRYRLSVARDFTNLGGPITLGWHNDMTKGNSSWGNGNLSYPHGPDGGLYLSPVWAHNPNVGPYSIRGIMPGIWVHCHYFGILPDGALVEGQGELAGKQFLHRVHYQNSALFEISDTWDR</sequence>
<proteinExistence type="predicted"/>
<evidence type="ECO:0000313" key="1">
    <source>
        <dbReference type="EMBL" id="AHB12065.1"/>
    </source>
</evidence>
<dbReference type="Proteomes" id="UP000018621">
    <property type="component" value="Segment"/>
</dbReference>
<keyword evidence="2" id="KW-1185">Reference proteome</keyword>
<evidence type="ECO:0000313" key="2">
    <source>
        <dbReference type="Proteomes" id="UP000018621"/>
    </source>
</evidence>